<feature type="compositionally biased region" description="Polar residues" evidence="11">
    <location>
        <begin position="642"/>
        <end position="659"/>
    </location>
</feature>
<dbReference type="InterPro" id="IPR001611">
    <property type="entry name" value="Leu-rich_rpt"/>
</dbReference>
<dbReference type="Pfam" id="PF13855">
    <property type="entry name" value="LRR_8"/>
    <property type="match status" value="1"/>
</dbReference>
<dbReference type="InterPro" id="IPR032675">
    <property type="entry name" value="LRR_dom_sf"/>
</dbReference>
<organism evidence="13 14">
    <name type="scientific">Aplysia californica</name>
    <name type="common">California sea hare</name>
    <dbReference type="NCBI Taxonomy" id="6500"/>
    <lineage>
        <taxon>Eukaryota</taxon>
        <taxon>Metazoa</taxon>
        <taxon>Spiralia</taxon>
        <taxon>Lophotrochozoa</taxon>
        <taxon>Mollusca</taxon>
        <taxon>Gastropoda</taxon>
        <taxon>Heterobranchia</taxon>
        <taxon>Euthyneura</taxon>
        <taxon>Tectipleura</taxon>
        <taxon>Aplysiida</taxon>
        <taxon>Aplysioidea</taxon>
        <taxon>Aplysiidae</taxon>
        <taxon>Aplysia</taxon>
    </lineage>
</organism>
<dbReference type="PANTHER" id="PTHR46473">
    <property type="entry name" value="GH08155P"/>
    <property type="match status" value="1"/>
</dbReference>
<dbReference type="RefSeq" id="XP_012935762.2">
    <property type="nucleotide sequence ID" value="XM_013080308.2"/>
</dbReference>
<feature type="chain" id="PRO_5047157759" evidence="12">
    <location>
        <begin position="22"/>
        <end position="717"/>
    </location>
</feature>
<dbReference type="Proteomes" id="UP000694888">
    <property type="component" value="Unplaced"/>
</dbReference>
<reference evidence="14" key="1">
    <citation type="submission" date="2025-08" db="UniProtKB">
        <authorList>
            <consortium name="RefSeq"/>
        </authorList>
    </citation>
    <scope>IDENTIFICATION</scope>
</reference>
<comment type="subcellular location">
    <subcellularLocation>
        <location evidence="1">Cell membrane</location>
        <topology evidence="1">Single-pass membrane protein</topology>
    </subcellularLocation>
</comment>
<evidence type="ECO:0000256" key="2">
    <source>
        <dbReference type="ARBA" id="ARBA00022448"/>
    </source>
</evidence>
<keyword evidence="4" id="KW-0812">Transmembrane</keyword>
<evidence type="ECO:0000313" key="14">
    <source>
        <dbReference type="RefSeq" id="XP_012935762.2"/>
    </source>
</evidence>
<dbReference type="InterPro" id="IPR051432">
    <property type="entry name" value="KCNMA1_auxiliary"/>
</dbReference>
<keyword evidence="6" id="KW-1133">Transmembrane helix</keyword>
<feature type="non-terminal residue" evidence="14">
    <location>
        <position position="717"/>
    </location>
</feature>
<evidence type="ECO:0000256" key="1">
    <source>
        <dbReference type="ARBA" id="ARBA00004162"/>
    </source>
</evidence>
<evidence type="ECO:0000256" key="4">
    <source>
        <dbReference type="ARBA" id="ARBA00022692"/>
    </source>
</evidence>
<feature type="region of interest" description="Disordered" evidence="11">
    <location>
        <begin position="406"/>
        <end position="554"/>
    </location>
</feature>
<evidence type="ECO:0000256" key="12">
    <source>
        <dbReference type="SAM" id="SignalP"/>
    </source>
</evidence>
<proteinExistence type="predicted"/>
<evidence type="ECO:0000256" key="9">
    <source>
        <dbReference type="ARBA" id="ARBA00023157"/>
    </source>
</evidence>
<keyword evidence="9" id="KW-1015">Disulfide bond</keyword>
<name>A0ABM0ZW48_APLCA</name>
<keyword evidence="2" id="KW-0813">Transport</keyword>
<keyword evidence="13" id="KW-1185">Reference proteome</keyword>
<keyword evidence="10" id="KW-0407">Ion channel</keyword>
<dbReference type="SUPFAM" id="SSF52058">
    <property type="entry name" value="L domain-like"/>
    <property type="match status" value="1"/>
</dbReference>
<feature type="compositionally biased region" description="Polar residues" evidence="11">
    <location>
        <begin position="541"/>
        <end position="554"/>
    </location>
</feature>
<dbReference type="GeneID" id="101852164"/>
<dbReference type="PROSITE" id="PS51450">
    <property type="entry name" value="LRR"/>
    <property type="match status" value="2"/>
</dbReference>
<dbReference type="PANTHER" id="PTHR46473:SF10">
    <property type="entry name" value="LD45603P-RELATED"/>
    <property type="match status" value="1"/>
</dbReference>
<protein>
    <submittedName>
        <fullName evidence="14">Uncharacterized protein LOC101852164</fullName>
    </submittedName>
</protein>
<keyword evidence="8" id="KW-0472">Membrane</keyword>
<feature type="compositionally biased region" description="Basic and acidic residues" evidence="11">
    <location>
        <begin position="406"/>
        <end position="415"/>
    </location>
</feature>
<accession>A0ABM0ZW48</accession>
<evidence type="ECO:0000256" key="5">
    <source>
        <dbReference type="ARBA" id="ARBA00022729"/>
    </source>
</evidence>
<gene>
    <name evidence="14" type="primary">LOC101852164</name>
</gene>
<keyword evidence="5 12" id="KW-0732">Signal</keyword>
<evidence type="ECO:0000313" key="13">
    <source>
        <dbReference type="Proteomes" id="UP000694888"/>
    </source>
</evidence>
<feature type="compositionally biased region" description="Basic and acidic residues" evidence="11">
    <location>
        <begin position="486"/>
        <end position="519"/>
    </location>
</feature>
<evidence type="ECO:0000256" key="3">
    <source>
        <dbReference type="ARBA" id="ARBA00022475"/>
    </source>
</evidence>
<evidence type="ECO:0000256" key="8">
    <source>
        <dbReference type="ARBA" id="ARBA00023136"/>
    </source>
</evidence>
<feature type="region of interest" description="Disordered" evidence="11">
    <location>
        <begin position="583"/>
        <end position="717"/>
    </location>
</feature>
<sequence length="717" mass="79741">MLAGFLARFAVLIAGFCLVVARLLCPEPCSCRHAPSDVTVNCSYRRLTSLPDFSVLEEGNLPLDIFLNGNKLSQLLATSFWHVALRLRTLEISKNEKILEISPRAFARSRGVLKVVKLDPIQNDLAEDLRTFAEASVLEELRIETSSVVAKALLHSPLTDTPGDAPLKVLHIRNSGVTSLEATAVRGLSLTELGLSDNHLSDFPTSLRGLMSETLQVLYLDGNRIQSLEQRHFPKGCKLQTLHLQGNSISAVQPGTLDRCPDLEDLNLAGNKHIVSLDSGLFVNVRNLKLDVSGTDISDLSFVKSHQVHRLTAFDTKVLCECNTRGKQLQHFGVKLEGTCSTLEAGSALDLKQLSQYCPAFIDPEYPTVLEGQGLKDRGLSRSLEFLWEFFQDDLRPTKAREFGHDSFEEVRKDPSQSVYQKIQSRSHEKSLEEDTPETSVSVTSQNAGLPDEQQRVRESTEKRLAENLRHIEEKQQNVPLSGEANPRKQDSPKVQHRATGDDTASHARDRLRDTHLAEPARSSLPQSSADKKRVRRENMARNSNGQGKLKWRQSSRVSMFGSCLETCEEICSHNFPDVRVEGQAPRKSKSKLQSEPKPEPSSTPSVGLFIDTQADNMADRQSQGHREASQQGHVMSRLAQGENSSSHAQTVNKTSTVGHTLETKGTPVETVSLNRPLTHPDRPVTHPDRQATHPDRQISHPDRQTTHPDRQTTHPD</sequence>
<evidence type="ECO:0000256" key="6">
    <source>
        <dbReference type="ARBA" id="ARBA00022989"/>
    </source>
</evidence>
<feature type="compositionally biased region" description="Basic and acidic residues" evidence="11">
    <location>
        <begin position="679"/>
        <end position="717"/>
    </location>
</feature>
<keyword evidence="7" id="KW-0406">Ion transport</keyword>
<evidence type="ECO:0000256" key="11">
    <source>
        <dbReference type="SAM" id="MobiDB-lite"/>
    </source>
</evidence>
<feature type="compositionally biased region" description="Polar residues" evidence="11">
    <location>
        <begin position="438"/>
        <end position="448"/>
    </location>
</feature>
<feature type="signal peptide" evidence="12">
    <location>
        <begin position="1"/>
        <end position="21"/>
    </location>
</feature>
<feature type="compositionally biased region" description="Basic and acidic residues" evidence="11">
    <location>
        <begin position="453"/>
        <end position="476"/>
    </location>
</feature>
<evidence type="ECO:0000256" key="7">
    <source>
        <dbReference type="ARBA" id="ARBA00023065"/>
    </source>
</evidence>
<dbReference type="Gene3D" id="3.80.10.10">
    <property type="entry name" value="Ribonuclease Inhibitor"/>
    <property type="match status" value="2"/>
</dbReference>
<evidence type="ECO:0000256" key="10">
    <source>
        <dbReference type="ARBA" id="ARBA00023303"/>
    </source>
</evidence>
<keyword evidence="3" id="KW-1003">Cell membrane</keyword>